<dbReference type="AlphaFoldDB" id="A0A8B8BWP3"/>
<evidence type="ECO:0000313" key="4">
    <source>
        <dbReference type="Proteomes" id="UP000694844"/>
    </source>
</evidence>
<organism evidence="4 5">
    <name type="scientific">Crassostrea virginica</name>
    <name type="common">Eastern oyster</name>
    <dbReference type="NCBI Taxonomy" id="6565"/>
    <lineage>
        <taxon>Eukaryota</taxon>
        <taxon>Metazoa</taxon>
        <taxon>Spiralia</taxon>
        <taxon>Lophotrochozoa</taxon>
        <taxon>Mollusca</taxon>
        <taxon>Bivalvia</taxon>
        <taxon>Autobranchia</taxon>
        <taxon>Pteriomorphia</taxon>
        <taxon>Ostreida</taxon>
        <taxon>Ostreoidea</taxon>
        <taxon>Ostreidae</taxon>
        <taxon>Crassostrea</taxon>
    </lineage>
</organism>
<dbReference type="RefSeq" id="XP_022307792.1">
    <property type="nucleotide sequence ID" value="XM_022452084.1"/>
</dbReference>
<dbReference type="GO" id="GO:0005509">
    <property type="term" value="F:calcium ion binding"/>
    <property type="evidence" value="ECO:0007669"/>
    <property type="project" value="InterPro"/>
</dbReference>
<gene>
    <name evidence="5" type="primary">LOC111113793</name>
</gene>
<dbReference type="InterPro" id="IPR002048">
    <property type="entry name" value="EF_hand_dom"/>
</dbReference>
<sequence>MILFFYLFLVVLVNVTHAQWTGCASLGVGNKGPDLKLSVGRTAGKWTFKGWGSTDFSGGWKAGVSVGIKFKRSTHDVLPKYNILIQANQCHFDVYDENGDGIITLEEMTSLFKDKELGANLFYDLHISKENPGIMESEFYQRFQLIIKGCAL</sequence>
<protein>
    <submittedName>
        <fullName evidence="5">Uncharacterized protein LOC111113793</fullName>
    </submittedName>
</protein>
<dbReference type="PROSITE" id="PS00018">
    <property type="entry name" value="EF_HAND_1"/>
    <property type="match status" value="1"/>
</dbReference>
<feature type="signal peptide" evidence="2">
    <location>
        <begin position="1"/>
        <end position="18"/>
    </location>
</feature>
<dbReference type="SUPFAM" id="SSF47473">
    <property type="entry name" value="EF-hand"/>
    <property type="match status" value="1"/>
</dbReference>
<evidence type="ECO:0000256" key="2">
    <source>
        <dbReference type="SAM" id="SignalP"/>
    </source>
</evidence>
<keyword evidence="2" id="KW-0732">Signal</keyword>
<feature type="domain" description="EF-hand" evidence="3">
    <location>
        <begin position="92"/>
        <end position="118"/>
    </location>
</feature>
<proteinExistence type="predicted"/>
<evidence type="ECO:0000256" key="1">
    <source>
        <dbReference type="ARBA" id="ARBA00022837"/>
    </source>
</evidence>
<dbReference type="OrthoDB" id="6137504at2759"/>
<dbReference type="PROSITE" id="PS50222">
    <property type="entry name" value="EF_HAND_2"/>
    <property type="match status" value="1"/>
</dbReference>
<name>A0A8B8BWP3_CRAVI</name>
<dbReference type="Proteomes" id="UP000694844">
    <property type="component" value="Chromosome 9"/>
</dbReference>
<dbReference type="InterPro" id="IPR011992">
    <property type="entry name" value="EF-hand-dom_pair"/>
</dbReference>
<reference evidence="5" key="1">
    <citation type="submission" date="2025-08" db="UniProtKB">
        <authorList>
            <consortium name="RefSeq"/>
        </authorList>
    </citation>
    <scope>IDENTIFICATION</scope>
    <source>
        <tissue evidence="5">Whole sample</tissue>
    </source>
</reference>
<evidence type="ECO:0000259" key="3">
    <source>
        <dbReference type="PROSITE" id="PS50222"/>
    </source>
</evidence>
<feature type="chain" id="PRO_5034015759" evidence="2">
    <location>
        <begin position="19"/>
        <end position="152"/>
    </location>
</feature>
<dbReference type="InterPro" id="IPR018247">
    <property type="entry name" value="EF_Hand_1_Ca_BS"/>
</dbReference>
<dbReference type="GeneID" id="111113793"/>
<dbReference type="KEGG" id="cvn:111113793"/>
<keyword evidence="1" id="KW-0106">Calcium</keyword>
<keyword evidence="4" id="KW-1185">Reference proteome</keyword>
<evidence type="ECO:0000313" key="5">
    <source>
        <dbReference type="RefSeq" id="XP_022307792.1"/>
    </source>
</evidence>
<accession>A0A8B8BWP3</accession>